<accession>A0A9X0WGE9</accession>
<dbReference type="InterPro" id="IPR032466">
    <property type="entry name" value="Metal_Hydrolase"/>
</dbReference>
<keyword evidence="3" id="KW-1185">Reference proteome</keyword>
<name>A0A9X0WGE9_9GAMM</name>
<gene>
    <name evidence="2" type="ORF">CKO25_03940</name>
</gene>
<feature type="domain" description="Amidohydrolase-related" evidence="1">
    <location>
        <begin position="46"/>
        <end position="281"/>
    </location>
</feature>
<dbReference type="EMBL" id="NRSD01000002">
    <property type="protein sequence ID" value="MBK1643824.1"/>
    <property type="molecule type" value="Genomic_DNA"/>
</dbReference>
<dbReference type="AlphaFoldDB" id="A0A9X0WGE9"/>
<dbReference type="RefSeq" id="WP_200386608.1">
    <property type="nucleotide sequence ID" value="NZ_NRSD01000002.1"/>
</dbReference>
<reference evidence="2 3" key="1">
    <citation type="journal article" date="2020" name="Microorganisms">
        <title>Osmotic Adaptation and Compatible Solute Biosynthesis of Phototrophic Bacteria as Revealed from Genome Analyses.</title>
        <authorList>
            <person name="Imhoff J.F."/>
            <person name="Rahn T."/>
            <person name="Kunzel S."/>
            <person name="Keller A."/>
            <person name="Neulinger S.C."/>
        </authorList>
    </citation>
    <scope>NUCLEOTIDE SEQUENCE [LARGE SCALE GENOMIC DNA]</scope>
    <source>
        <strain evidence="2 3">DSM 21303</strain>
    </source>
</reference>
<dbReference type="SUPFAM" id="SSF51556">
    <property type="entry name" value="Metallo-dependent hydrolases"/>
    <property type="match status" value="1"/>
</dbReference>
<evidence type="ECO:0000313" key="2">
    <source>
        <dbReference type="EMBL" id="MBK1643824.1"/>
    </source>
</evidence>
<evidence type="ECO:0000259" key="1">
    <source>
        <dbReference type="Pfam" id="PF04909"/>
    </source>
</evidence>
<comment type="caution">
    <text evidence="2">The sequence shown here is derived from an EMBL/GenBank/DDBJ whole genome shotgun (WGS) entry which is preliminary data.</text>
</comment>
<dbReference type="Pfam" id="PF04909">
    <property type="entry name" value="Amidohydro_2"/>
    <property type="match status" value="1"/>
</dbReference>
<protein>
    <recommendedName>
        <fullName evidence="1">Amidohydrolase-related domain-containing protein</fullName>
    </recommendedName>
</protein>
<dbReference type="Gene3D" id="3.20.20.140">
    <property type="entry name" value="Metal-dependent hydrolases"/>
    <property type="match status" value="1"/>
</dbReference>
<dbReference type="GO" id="GO:0016787">
    <property type="term" value="F:hydrolase activity"/>
    <property type="evidence" value="ECO:0007669"/>
    <property type="project" value="InterPro"/>
</dbReference>
<proteinExistence type="predicted"/>
<evidence type="ECO:0000313" key="3">
    <source>
        <dbReference type="Proteomes" id="UP001138802"/>
    </source>
</evidence>
<sequence>MTPHARNRASRVPRTLVGGLLLSLLVTPAMARMPLFDAHLHYSEGDAAHFTPADILARFDRSGIEQAIVTSTPPERVQTLYQAAPERIFPFAGLYRDPLDKENWFRDDTLPARMEQWLDEHHWVGIGEIHLFASHRNSPVFQAIVDLAARRNLVLMIHGDPEIIDRTFELWPQARILWAHLGTDPRPERLRDYLDRYPDHLWIDTSVRDERIAPEGRLLPEWRELFIERPDRFVIGVDTFSVNRWRNFDQVVEHIRGWLAQLPTEVAQQIGRDNARAMLRIRIGHPSHQ</sequence>
<dbReference type="InterPro" id="IPR006680">
    <property type="entry name" value="Amidohydro-rel"/>
</dbReference>
<dbReference type="Proteomes" id="UP001138802">
    <property type="component" value="Unassembled WGS sequence"/>
</dbReference>
<organism evidence="2 3">
    <name type="scientific">Thiocapsa imhoffii</name>
    <dbReference type="NCBI Taxonomy" id="382777"/>
    <lineage>
        <taxon>Bacteria</taxon>
        <taxon>Pseudomonadati</taxon>
        <taxon>Pseudomonadota</taxon>
        <taxon>Gammaproteobacteria</taxon>
        <taxon>Chromatiales</taxon>
        <taxon>Chromatiaceae</taxon>
        <taxon>Thiocapsa</taxon>
    </lineage>
</organism>